<reference evidence="5" key="1">
    <citation type="journal article" date="2020" name="bioRxiv">
        <title>Comparative genomics of Chlamydomonas.</title>
        <authorList>
            <person name="Craig R.J."/>
            <person name="Hasan A.R."/>
            <person name="Ness R.W."/>
            <person name="Keightley P.D."/>
        </authorList>
    </citation>
    <scope>NUCLEOTIDE SEQUENCE</scope>
    <source>
        <strain evidence="5">CCAP 11/70</strain>
    </source>
</reference>
<sequence>MRLVEPGAQPEGSLLSWQDNLESVLVLAEKYDMAAVRAMVTGFLGCRQREMSLDEPLPSPRNILVAASLLDRYCSQQPQLQPLVDGVMEVVGSALSASSASTALTTARKIRARVRHPAYEDCVSLRIQPAVLQKGELLRELSALRAGGGAATRTVSGSRSRVGELEREVRDLASVAASTRRRAEEIKRLVLQSQELDLAFLVDVTGSMQSSIDTVRDKVLAIADDIRARFPSLRLRVAFVGYRDYDDPVPLTSLDFVGIAPKATQHTATAAGGTAAGDGSARFRTFVGGIRAEGGGDAPEDVFSGLEAAAGLSWASANRLLVHVADAPMHGHRYHELGGLSADSHPAGDKKGRSGAQILESLRRGSCVTAYYFAHLNASTHKMIDVFRKECGDPSWIQADTPCFPRPIFPNFTVFLRPQADTLSNVAKLPAWIVEVCATTIASTLSAAPTLGLGGRAGRRPVAPVPVLADVPDWATVPAVAVSAQRAAPTDATTLLASIRAGKPLVLLPYHGISGIKIAPHAFASDGAARWPFFAVTAGGFGGIASSPPSSLASGTVRGRGGLLVVKRYKLREGMDEAEVHKASRYLQQLETQAVAEMLAANSVEAKGVDAKTVSFNTVSLIRIQDDILPEAKRWCTLEPHLQGTFTKFTNNAGCVNTADYRATLQAFTHWTHHVSGGLVMVTDLQGVLSGDRFLLTDPALHCIDLNRFTDTNLGSHGIELFFRTHECNSICRGLGLSPHTLQPKTGSRACAATTLRGAAC</sequence>
<dbReference type="Gene3D" id="3.40.50.410">
    <property type="entry name" value="von Willebrand factor, type A domain"/>
    <property type="match status" value="1"/>
</dbReference>
<name>A0A836BRX6_9CHLO</name>
<comment type="caution">
    <text evidence="5">The sequence shown here is derived from an EMBL/GenBank/DDBJ whole genome shotgun (WGS) entry which is preliminary data.</text>
</comment>
<dbReference type="AlphaFoldDB" id="A0A836BRX6"/>
<organism evidence="5 6">
    <name type="scientific">Edaphochlamys debaryana</name>
    <dbReference type="NCBI Taxonomy" id="47281"/>
    <lineage>
        <taxon>Eukaryota</taxon>
        <taxon>Viridiplantae</taxon>
        <taxon>Chlorophyta</taxon>
        <taxon>core chlorophytes</taxon>
        <taxon>Chlorophyceae</taxon>
        <taxon>CS clade</taxon>
        <taxon>Chlamydomonadales</taxon>
        <taxon>Chlamydomonadales incertae sedis</taxon>
        <taxon>Edaphochlamys</taxon>
    </lineage>
</organism>
<feature type="domain" description="Alpha-type protein kinase" evidence="4">
    <location>
        <begin position="494"/>
        <end position="740"/>
    </location>
</feature>
<dbReference type="InterPro" id="IPR036465">
    <property type="entry name" value="vWFA_dom_sf"/>
</dbReference>
<gene>
    <name evidence="5" type="ORF">HYH03_015964</name>
</gene>
<keyword evidence="3" id="KW-0418">Kinase</keyword>
<accession>A0A836BRX6</accession>
<dbReference type="GO" id="GO:0005524">
    <property type="term" value="F:ATP binding"/>
    <property type="evidence" value="ECO:0007669"/>
    <property type="project" value="InterPro"/>
</dbReference>
<evidence type="ECO:0000313" key="5">
    <source>
        <dbReference type="EMBL" id="KAG2485289.1"/>
    </source>
</evidence>
<dbReference type="PANTHER" id="PTHR47763">
    <property type="entry name" value="ALPHA-PROTEIN KINASE VWKA"/>
    <property type="match status" value="1"/>
</dbReference>
<evidence type="ECO:0000313" key="6">
    <source>
        <dbReference type="Proteomes" id="UP000612055"/>
    </source>
</evidence>
<dbReference type="InterPro" id="IPR011009">
    <property type="entry name" value="Kinase-like_dom_sf"/>
</dbReference>
<dbReference type="SUPFAM" id="SSF56112">
    <property type="entry name" value="Protein kinase-like (PK-like)"/>
    <property type="match status" value="1"/>
</dbReference>
<dbReference type="GO" id="GO:0004674">
    <property type="term" value="F:protein serine/threonine kinase activity"/>
    <property type="evidence" value="ECO:0007669"/>
    <property type="project" value="UniProtKB-KW"/>
</dbReference>
<dbReference type="InterPro" id="IPR052969">
    <property type="entry name" value="Thr-specific_kinase-like"/>
</dbReference>
<proteinExistence type="predicted"/>
<dbReference type="PANTHER" id="PTHR47763:SF4">
    <property type="entry name" value="ALPHA-PROTEIN KINASE VWKA"/>
    <property type="match status" value="1"/>
</dbReference>
<dbReference type="Proteomes" id="UP000612055">
    <property type="component" value="Unassembled WGS sequence"/>
</dbReference>
<protein>
    <recommendedName>
        <fullName evidence="4">Alpha-type protein kinase domain-containing protein</fullName>
    </recommendedName>
</protein>
<keyword evidence="2" id="KW-0808">Transferase</keyword>
<dbReference type="EMBL" id="JAEHOE010000132">
    <property type="protein sequence ID" value="KAG2485289.1"/>
    <property type="molecule type" value="Genomic_DNA"/>
</dbReference>
<dbReference type="Pfam" id="PF02816">
    <property type="entry name" value="Alpha_kinase"/>
    <property type="match status" value="1"/>
</dbReference>
<keyword evidence="1" id="KW-0723">Serine/threonine-protein kinase</keyword>
<dbReference type="Gene3D" id="3.20.200.10">
    <property type="entry name" value="MHCK/EF2 kinase"/>
    <property type="match status" value="1"/>
</dbReference>
<evidence type="ECO:0000256" key="1">
    <source>
        <dbReference type="ARBA" id="ARBA00022527"/>
    </source>
</evidence>
<dbReference type="PROSITE" id="PS51158">
    <property type="entry name" value="ALPHA_KINASE"/>
    <property type="match status" value="1"/>
</dbReference>
<evidence type="ECO:0000256" key="3">
    <source>
        <dbReference type="ARBA" id="ARBA00022777"/>
    </source>
</evidence>
<dbReference type="OrthoDB" id="544387at2759"/>
<keyword evidence="6" id="KW-1185">Reference proteome</keyword>
<dbReference type="SMART" id="SM00811">
    <property type="entry name" value="Alpha_kinase"/>
    <property type="match status" value="1"/>
</dbReference>
<evidence type="ECO:0000259" key="4">
    <source>
        <dbReference type="PROSITE" id="PS51158"/>
    </source>
</evidence>
<dbReference type="InterPro" id="IPR004166">
    <property type="entry name" value="a-kinase_dom"/>
</dbReference>
<dbReference type="SUPFAM" id="SSF53300">
    <property type="entry name" value="vWA-like"/>
    <property type="match status" value="1"/>
</dbReference>
<evidence type="ECO:0000256" key="2">
    <source>
        <dbReference type="ARBA" id="ARBA00022679"/>
    </source>
</evidence>